<keyword evidence="4" id="KW-1185">Reference proteome</keyword>
<dbReference type="Proteomes" id="UP000596660">
    <property type="component" value="Unplaced"/>
</dbReference>
<dbReference type="FunFam" id="1.25.40.990:FF:000004">
    <property type="entry name" value="Putative peptidase C48 domain family protein"/>
    <property type="match status" value="1"/>
</dbReference>
<dbReference type="PANTHER" id="PTHR12436:SF17">
    <property type="entry name" value="SAC3 FAMILY PROTEIN B"/>
    <property type="match status" value="1"/>
</dbReference>
<reference evidence="3" key="1">
    <citation type="journal article" date="2017" name="Nature">
        <title>The genome of Chenopodium quinoa.</title>
        <authorList>
            <person name="Jarvis D.E."/>
            <person name="Ho Y.S."/>
            <person name="Lightfoot D.J."/>
            <person name="Schmoeckel S.M."/>
            <person name="Li B."/>
            <person name="Borm T.J.A."/>
            <person name="Ohyanagi H."/>
            <person name="Mineta K."/>
            <person name="Michell C.T."/>
            <person name="Saber N."/>
            <person name="Kharbatia N.M."/>
            <person name="Rupper R.R."/>
            <person name="Sharp A.R."/>
            <person name="Dally N."/>
            <person name="Boughton B.A."/>
            <person name="Woo Y.H."/>
            <person name="Gao G."/>
            <person name="Schijlen E.G.W.M."/>
            <person name="Guo X."/>
            <person name="Momin A.A."/>
            <person name="Negrao S."/>
            <person name="Al-Babili S."/>
            <person name="Gehring C."/>
            <person name="Roessner U."/>
            <person name="Jung C."/>
            <person name="Murphy K."/>
            <person name="Arold S.T."/>
            <person name="Gojobori T."/>
            <person name="van der Linden C.G."/>
            <person name="van Loo E.N."/>
            <person name="Jellen E.N."/>
            <person name="Maughan P.J."/>
            <person name="Tester M."/>
        </authorList>
    </citation>
    <scope>NUCLEOTIDE SEQUENCE [LARGE SCALE GENOMIC DNA]</scope>
    <source>
        <strain evidence="3">cv. PI 614886</strain>
    </source>
</reference>
<dbReference type="EnsemblPlants" id="AUR62011813-RA">
    <property type="protein sequence ID" value="AUR62011813-RA:cds"/>
    <property type="gene ID" value="AUR62011813"/>
</dbReference>
<evidence type="ECO:0000256" key="1">
    <source>
        <dbReference type="SAM" id="MobiDB-lite"/>
    </source>
</evidence>
<dbReference type="InterPro" id="IPR000717">
    <property type="entry name" value="PCI_dom"/>
</dbReference>
<feature type="compositionally biased region" description="Basic and acidic residues" evidence="1">
    <location>
        <begin position="714"/>
        <end position="725"/>
    </location>
</feature>
<accession>A0A803LF57</accession>
<feature type="compositionally biased region" description="Polar residues" evidence="1">
    <location>
        <begin position="220"/>
        <end position="237"/>
    </location>
</feature>
<feature type="compositionally biased region" description="Basic and acidic residues" evidence="1">
    <location>
        <begin position="81"/>
        <end position="94"/>
    </location>
</feature>
<dbReference type="Gene3D" id="1.25.40.990">
    <property type="match status" value="1"/>
</dbReference>
<evidence type="ECO:0000313" key="3">
    <source>
        <dbReference type="EnsemblPlants" id="AUR62011813-RA:cds"/>
    </source>
</evidence>
<dbReference type="Gramene" id="AUR62011813-RA">
    <property type="protein sequence ID" value="AUR62011813-RA:cds"/>
    <property type="gene ID" value="AUR62011813"/>
</dbReference>
<feature type="compositionally biased region" description="Polar residues" evidence="1">
    <location>
        <begin position="166"/>
        <end position="189"/>
    </location>
</feature>
<dbReference type="InterPro" id="IPR005062">
    <property type="entry name" value="SAC3/GANP/THP3_conserved"/>
</dbReference>
<gene>
    <name evidence="3" type="primary">LOC110734303</name>
</gene>
<dbReference type="GO" id="GO:0006406">
    <property type="term" value="P:mRNA export from nucleus"/>
    <property type="evidence" value="ECO:0007669"/>
    <property type="project" value="TreeGrafter"/>
</dbReference>
<feature type="compositionally biased region" description="Polar residues" evidence="1">
    <location>
        <begin position="267"/>
        <end position="277"/>
    </location>
</feature>
<feature type="compositionally biased region" description="Polar residues" evidence="1">
    <location>
        <begin position="122"/>
        <end position="157"/>
    </location>
</feature>
<name>A0A803LF57_CHEQI</name>
<evidence type="ECO:0000313" key="4">
    <source>
        <dbReference type="Proteomes" id="UP000596660"/>
    </source>
</evidence>
<feature type="compositionally biased region" description="Polar residues" evidence="1">
    <location>
        <begin position="64"/>
        <end position="74"/>
    </location>
</feature>
<dbReference type="PROSITE" id="PS50250">
    <property type="entry name" value="PCI"/>
    <property type="match status" value="1"/>
</dbReference>
<dbReference type="GO" id="GO:0005737">
    <property type="term" value="C:cytoplasm"/>
    <property type="evidence" value="ECO:0007669"/>
    <property type="project" value="TreeGrafter"/>
</dbReference>
<feature type="region of interest" description="Disordered" evidence="1">
    <location>
        <begin position="710"/>
        <end position="742"/>
    </location>
</feature>
<reference evidence="3" key="2">
    <citation type="submission" date="2021-03" db="UniProtKB">
        <authorList>
            <consortium name="EnsemblPlants"/>
        </authorList>
    </citation>
    <scope>IDENTIFICATION</scope>
</reference>
<dbReference type="PANTHER" id="PTHR12436">
    <property type="entry name" value="80 KDA MCM3-ASSOCIATED PROTEIN"/>
    <property type="match status" value="1"/>
</dbReference>
<feature type="region of interest" description="Disordered" evidence="1">
    <location>
        <begin position="45"/>
        <end position="288"/>
    </location>
</feature>
<feature type="compositionally biased region" description="Basic and acidic residues" evidence="1">
    <location>
        <begin position="104"/>
        <end position="120"/>
    </location>
</feature>
<organism evidence="3 4">
    <name type="scientific">Chenopodium quinoa</name>
    <name type="common">Quinoa</name>
    <dbReference type="NCBI Taxonomy" id="63459"/>
    <lineage>
        <taxon>Eukaryota</taxon>
        <taxon>Viridiplantae</taxon>
        <taxon>Streptophyta</taxon>
        <taxon>Embryophyta</taxon>
        <taxon>Tracheophyta</taxon>
        <taxon>Spermatophyta</taxon>
        <taxon>Magnoliopsida</taxon>
        <taxon>eudicotyledons</taxon>
        <taxon>Gunneridae</taxon>
        <taxon>Pentapetalae</taxon>
        <taxon>Caryophyllales</taxon>
        <taxon>Chenopodiaceae</taxon>
        <taxon>Chenopodioideae</taxon>
        <taxon>Atripliceae</taxon>
        <taxon>Chenopodium</taxon>
    </lineage>
</organism>
<sequence length="1570" mass="177715">TFDAHARTRPPSSIDNGHNARLVTSSSQPYAAPARAPLLHRGDKLIPAAGDFGNQSHKRPFPSTPQDLGTSPSSKFPHFQNPERSRSPPIRYDDDFLQDPGSDIMERNADVSSDYHDRVTTQRRQSPSSTIAASHSTIHPQPSWDNSQRPVTISQTWGVPGRPGGRTTSSQNERSISPTKNVNAWNSKELSPEDDFQRSSYVHRDVSRRPSLSPPKSRIGMSSGQLPDSQYNHQLSPSVDRMNGDAYMTKPASHSVSKRTRSPSSSAGQIIQMNTNPTEDDTDREEQAKAKRLARFKTEHDIVESERGDTIQRGQNVTKGKVPSINADRSVVEKQKSLGDFPSGSMENQDIDNEDLLSSSAIVGLCTDMCPESERGERERKGDLDQYERLDGDRNQTTETLAVKKYNRTAEREAELIRPLPILEKTMDYLLGLLDQPYDDRFLRLYNFMWDRMRAIRMDLRMQHIFNERAITMLEQMIRLHILAMHELCEFSKGEGFSEGFDAHLNIEQMNKTSVELFQMYDDHRKRGIFIPTEKEFRGYYALLKLDKHPGYKVEPSELSLDLANMTVEIRQTLDVLFARDVARSCRTANFVAFFRHARKARYLQACLMHAHFSKLRTQALASLHSGLQNNQGIPVAQVAKWLGMEGEDIESLLDYHGFLIKEFEEPYMVKEGPFLNDDKDYPTRCSTLVHRKKSDTIVKDVLSSHQVTLLPSEPRKELQSDKQRKNNHAAVKPVQTKSPLVSDDGLMDIEAVSSPIRSIQDQPSLEISTNMISRDSQSFMDPHHMVSAKSPKENFDTFASFQSHSMLNQPSPVTPRHGSFIADAGQLSFKEPPQSFPVQPFVPVANSSNFVWTRQDNCKEPVKSSPKSSPEIVVHSEPKSIRPEVVPANVVKVPTPVSETNSSIVSSIKDNVSMKEMPIKELYDVQQEIDVDIVENYDEEVAEAKLRLLLRLWRRRSVRKKFIREQNRLAANVALSSLSLGPPIRQNQDKATPCQKLNIDQAMNERYEKSQLSLVRWNVSDLVASKLAGKNESVNCICWKVISFSWLQHGMEARSPVSHLSLNEWLRYKLIPARKEESVENLVISAPGLSVWRKWDSDESGDLRCCLSVIKETQPGAFEKDLVGVNAILFPISETLPWDIQKAQLNNLVTLLPAGACIPLLITSGSGEANFAEFSCSVVDNLGLKDLDKSRISNFMVFCLNEEGQGQFHGFFSDQKLKEGLMWLASESRSQLGLFCVTIRELVSFHLNSCLDALDPMGDEVGPYQCISAFNQALDQSIDNIISAANMNPTGWPCPELSLLDDATAEFKAMKQFLPTLGWSSPEEVEPLISALRNCMLPPFPDDVYRLSRGCSSEKDIEDQNQFLQDCLIRYFIQSVSMLNLMMATKEAILMVQKYTRLELHDTEYKVVPNWVLIFRRVFNWYINSSASFSCKAYILEESLSADSPLFFDKLELEVPKSRYITRPSLDEMVEVSCSPIVSKRIRSSPKGLQKVAAIASSENSFRITMPDLVEERNHCSEIHTVQYSDIYPRKNNTPLILEDEKGADRLSQLLDQCNFLQDDIEKKLSIYF</sequence>
<evidence type="ECO:0000259" key="2">
    <source>
        <dbReference type="PROSITE" id="PS50250"/>
    </source>
</evidence>
<feature type="compositionally biased region" description="Polar residues" evidence="1">
    <location>
        <begin position="10"/>
        <end position="20"/>
    </location>
</feature>
<feature type="compositionally biased region" description="Low complexity" evidence="1">
    <location>
        <begin position="209"/>
        <end position="218"/>
    </location>
</feature>
<feature type="domain" description="PCI" evidence="2">
    <location>
        <begin position="506"/>
        <end position="694"/>
    </location>
</feature>
<protein>
    <recommendedName>
        <fullName evidence="2">PCI domain-containing protein</fullName>
    </recommendedName>
</protein>
<dbReference type="GO" id="GO:0070390">
    <property type="term" value="C:transcription export complex 2"/>
    <property type="evidence" value="ECO:0007669"/>
    <property type="project" value="TreeGrafter"/>
</dbReference>
<feature type="region of interest" description="Disordered" evidence="1">
    <location>
        <begin position="1"/>
        <end position="20"/>
    </location>
</feature>
<proteinExistence type="predicted"/>
<dbReference type="OMA" id="CPEPERE"/>
<dbReference type="InterPro" id="IPR045107">
    <property type="entry name" value="SAC3/GANP/THP3"/>
</dbReference>
<dbReference type="Pfam" id="PF03399">
    <property type="entry name" value="SAC3_GANP"/>
    <property type="match status" value="1"/>
</dbReference>